<comment type="similarity">
    <text evidence="4 12">Belongs to the UPP synthase family.</text>
</comment>
<dbReference type="InterPro" id="IPR001441">
    <property type="entry name" value="UPP_synth-like"/>
</dbReference>
<dbReference type="FunFam" id="3.40.1180.10:FF:000002">
    <property type="entry name" value="Alkyl transferase"/>
    <property type="match status" value="1"/>
</dbReference>
<gene>
    <name evidence="13" type="ORF">THASP1DRAFT_32492</name>
</gene>
<organism evidence="13 14">
    <name type="scientific">Thamnocephalis sphaerospora</name>
    <dbReference type="NCBI Taxonomy" id="78915"/>
    <lineage>
        <taxon>Eukaryota</taxon>
        <taxon>Fungi</taxon>
        <taxon>Fungi incertae sedis</taxon>
        <taxon>Zoopagomycota</taxon>
        <taxon>Zoopagomycotina</taxon>
        <taxon>Zoopagomycetes</taxon>
        <taxon>Zoopagales</taxon>
        <taxon>Sigmoideomycetaceae</taxon>
        <taxon>Thamnocephalis</taxon>
    </lineage>
</organism>
<evidence type="ECO:0000256" key="1">
    <source>
        <dbReference type="ARBA" id="ARBA00001946"/>
    </source>
</evidence>
<evidence type="ECO:0000256" key="8">
    <source>
        <dbReference type="ARBA" id="ARBA00023136"/>
    </source>
</evidence>
<evidence type="ECO:0000256" key="2">
    <source>
        <dbReference type="ARBA" id="ARBA00004406"/>
    </source>
</evidence>
<evidence type="ECO:0000256" key="9">
    <source>
        <dbReference type="ARBA" id="ARBA00047353"/>
    </source>
</evidence>
<dbReference type="OrthoDB" id="4173905at2759"/>
<dbReference type="PROSITE" id="PS01066">
    <property type="entry name" value="UPP_SYNTHASE"/>
    <property type="match status" value="1"/>
</dbReference>
<comment type="subunit">
    <text evidence="11">Forms an active dehydrodolichyl diphosphate synthase complex with NUS1.</text>
</comment>
<protein>
    <recommendedName>
        <fullName evidence="12">Alkyl transferase</fullName>
        <ecNumber evidence="12">2.5.1.-</ecNumber>
    </recommendedName>
</protein>
<comment type="cofactor">
    <cofactor evidence="1">
        <name>Mg(2+)</name>
        <dbReference type="ChEBI" id="CHEBI:18420"/>
    </cofactor>
</comment>
<dbReference type="Proteomes" id="UP000271241">
    <property type="component" value="Unassembled WGS sequence"/>
</dbReference>
<dbReference type="SUPFAM" id="SSF64005">
    <property type="entry name" value="Undecaprenyl diphosphate synthase"/>
    <property type="match status" value="1"/>
</dbReference>
<dbReference type="HAMAP" id="MF_01139">
    <property type="entry name" value="ISPT"/>
    <property type="match status" value="1"/>
</dbReference>
<dbReference type="EC" id="2.5.1.-" evidence="12"/>
<comment type="catalytic activity">
    <reaction evidence="9">
        <text>n isopentenyl diphosphate + (2E,6E)-farnesyl diphosphate = a di-trans,poly-cis-polyprenyl diphosphate + n diphosphate</text>
        <dbReference type="Rhea" id="RHEA:53008"/>
        <dbReference type="Rhea" id="RHEA-COMP:19494"/>
        <dbReference type="ChEBI" id="CHEBI:33019"/>
        <dbReference type="ChEBI" id="CHEBI:128769"/>
        <dbReference type="ChEBI" id="CHEBI:136960"/>
        <dbReference type="ChEBI" id="CHEBI:175763"/>
        <dbReference type="EC" id="2.5.1.87"/>
    </reaction>
</comment>
<evidence type="ECO:0000313" key="13">
    <source>
        <dbReference type="EMBL" id="RKP05668.1"/>
    </source>
</evidence>
<evidence type="ECO:0000256" key="10">
    <source>
        <dbReference type="ARBA" id="ARBA00058504"/>
    </source>
</evidence>
<dbReference type="Pfam" id="PF01255">
    <property type="entry name" value="Prenyltransf"/>
    <property type="match status" value="1"/>
</dbReference>
<dbReference type="PANTHER" id="PTHR10291:SF43">
    <property type="entry name" value="DEHYDRODOLICHYL DIPHOSPHATE SYNTHASE COMPLEX SUBUNIT DHDDS"/>
    <property type="match status" value="1"/>
</dbReference>
<dbReference type="GO" id="GO:0005789">
    <property type="term" value="C:endoplasmic reticulum membrane"/>
    <property type="evidence" value="ECO:0007669"/>
    <property type="project" value="UniProtKB-SubCell"/>
</dbReference>
<comment type="function">
    <text evidence="10">With NUS1, forms the dehydrodolichyl diphosphate synthase (DDS) complex, an essential component of the dolichol monophosphate (Dol-P) biosynthetic machinery. Adds multiple copies of isopentenyl pyrophosphate (IPP) to farnesyl pyrophosphate (FPP) to produce dehydrodolichyl diphosphate (Dedol-PP), a precursor of dolichol which is utilized as a sugar carrier in protein glycosylation in the endoplasmic reticulum (ER).</text>
</comment>
<keyword evidence="5 12" id="KW-0808">Transferase</keyword>
<evidence type="ECO:0000256" key="12">
    <source>
        <dbReference type="RuleBase" id="RU363018"/>
    </source>
</evidence>
<comment type="subcellular location">
    <subcellularLocation>
        <location evidence="2">Endoplasmic reticulum membrane</location>
        <topology evidence="2">Peripheral membrane protein</topology>
    </subcellularLocation>
</comment>
<evidence type="ECO:0000256" key="4">
    <source>
        <dbReference type="ARBA" id="ARBA00005432"/>
    </source>
</evidence>
<dbReference type="InterPro" id="IPR018520">
    <property type="entry name" value="UPP_synth-like_CS"/>
</dbReference>
<evidence type="ECO:0000256" key="3">
    <source>
        <dbReference type="ARBA" id="ARBA00004922"/>
    </source>
</evidence>
<sequence>MNLLDSCWNGTASMLRRSCIALARHGQVPRHIAFIMDGNRRFARKMHAETAQGHRWGFDTLEHILEWCLELGVEAVSVYAFSIENFKRPHDEVETLMNLTKEKLAMLCEKSELVRQYNVRIRIIGNLDLLPADVREACEHAMRMTAAHTKATLNICMPYTSRDEMTTAVRRAMRGVEHAQLEPSDIDEELLERCLYTSSSPDVDILVRTSGEVRLSDYLLWQCGEHCQVHFVQQLWPELSAWRLLPLVLDYQRMYSRIQAGRNQRAARLRQEREKRAWKQLQDQGLSGDAETVARLVQERDERVAQFLRTFEAHTTLPTRF</sequence>
<keyword evidence="6" id="KW-0256">Endoplasmic reticulum</keyword>
<proteinExistence type="inferred from homology"/>
<evidence type="ECO:0000256" key="7">
    <source>
        <dbReference type="ARBA" id="ARBA00022842"/>
    </source>
</evidence>
<evidence type="ECO:0000256" key="5">
    <source>
        <dbReference type="ARBA" id="ARBA00022679"/>
    </source>
</evidence>
<dbReference type="PANTHER" id="PTHR10291">
    <property type="entry name" value="DEHYDRODOLICHYL DIPHOSPHATE SYNTHASE FAMILY MEMBER"/>
    <property type="match status" value="1"/>
</dbReference>
<dbReference type="GO" id="GO:0016094">
    <property type="term" value="P:polyprenol biosynthetic process"/>
    <property type="evidence" value="ECO:0007669"/>
    <property type="project" value="TreeGrafter"/>
</dbReference>
<evidence type="ECO:0000256" key="6">
    <source>
        <dbReference type="ARBA" id="ARBA00022824"/>
    </source>
</evidence>
<dbReference type="STRING" id="78915.A0A4P9XIX7"/>
<name>A0A4P9XIX7_9FUNG</name>
<reference evidence="14" key="1">
    <citation type="journal article" date="2018" name="Nat. Microbiol.">
        <title>Leveraging single-cell genomics to expand the fungal tree of life.</title>
        <authorList>
            <person name="Ahrendt S.R."/>
            <person name="Quandt C.A."/>
            <person name="Ciobanu D."/>
            <person name="Clum A."/>
            <person name="Salamov A."/>
            <person name="Andreopoulos B."/>
            <person name="Cheng J.F."/>
            <person name="Woyke T."/>
            <person name="Pelin A."/>
            <person name="Henrissat B."/>
            <person name="Reynolds N.K."/>
            <person name="Benny G.L."/>
            <person name="Smith M.E."/>
            <person name="James T.Y."/>
            <person name="Grigoriev I.V."/>
        </authorList>
    </citation>
    <scope>NUCLEOTIDE SEQUENCE [LARGE SCALE GENOMIC DNA]</scope>
    <source>
        <strain evidence="14">RSA 1356</strain>
    </source>
</reference>
<keyword evidence="8" id="KW-0472">Membrane</keyword>
<accession>A0A4P9XIX7</accession>
<dbReference type="GO" id="GO:1904423">
    <property type="term" value="C:dehydrodolichyl diphosphate synthase complex"/>
    <property type="evidence" value="ECO:0007669"/>
    <property type="project" value="TreeGrafter"/>
</dbReference>
<dbReference type="AlphaFoldDB" id="A0A4P9XIX7"/>
<dbReference type="CDD" id="cd00475">
    <property type="entry name" value="Cis_IPPS"/>
    <property type="match status" value="1"/>
</dbReference>
<dbReference type="GO" id="GO:0045547">
    <property type="term" value="F:ditrans,polycis-polyprenyl diphosphate synthase [(2E,6E)-farnesyl diphosphate specific] activity"/>
    <property type="evidence" value="ECO:0007669"/>
    <property type="project" value="UniProtKB-EC"/>
</dbReference>
<dbReference type="GO" id="GO:0005811">
    <property type="term" value="C:lipid droplet"/>
    <property type="evidence" value="ECO:0007669"/>
    <property type="project" value="TreeGrafter"/>
</dbReference>
<dbReference type="EMBL" id="KZ993063">
    <property type="protein sequence ID" value="RKP05668.1"/>
    <property type="molecule type" value="Genomic_DNA"/>
</dbReference>
<keyword evidence="7" id="KW-0460">Magnesium</keyword>
<evidence type="ECO:0000313" key="14">
    <source>
        <dbReference type="Proteomes" id="UP000271241"/>
    </source>
</evidence>
<dbReference type="NCBIfam" id="TIGR00055">
    <property type="entry name" value="uppS"/>
    <property type="match status" value="1"/>
</dbReference>
<evidence type="ECO:0000256" key="11">
    <source>
        <dbReference type="ARBA" id="ARBA00064670"/>
    </source>
</evidence>
<dbReference type="Gene3D" id="3.40.1180.10">
    <property type="entry name" value="Decaprenyl diphosphate synthase-like"/>
    <property type="match status" value="1"/>
</dbReference>
<comment type="pathway">
    <text evidence="3">Protein modification; protein glycosylation.</text>
</comment>
<keyword evidence="14" id="KW-1185">Reference proteome</keyword>
<dbReference type="InterPro" id="IPR036424">
    <property type="entry name" value="UPP_synth-like_sf"/>
</dbReference>